<dbReference type="InParanoid" id="A0A5E4FDT4"/>
<dbReference type="AlphaFoldDB" id="A0A5E4FDT4"/>
<dbReference type="EMBL" id="CABIKO010000102">
    <property type="protein sequence ID" value="VVA26076.1"/>
    <property type="molecule type" value="Genomic_DNA"/>
</dbReference>
<evidence type="ECO:0000313" key="2">
    <source>
        <dbReference type="EMBL" id="VVA26076.1"/>
    </source>
</evidence>
<name>A0A5E4FDT4_PRUDU</name>
<sequence length="98" mass="11391">MVRQGGDCCILAHHRCEMRMRKQKDARMEQQGRRRSRNKATTQQATSSFGHVIGWFWPMLELASLSPMTGRSFLETSRLVNSVERMFDVLACFDRVLL</sequence>
<evidence type="ECO:0000256" key="1">
    <source>
        <dbReference type="SAM" id="MobiDB-lite"/>
    </source>
</evidence>
<gene>
    <name evidence="2" type="ORF">ALMOND_2B013735</name>
</gene>
<reference evidence="3" key="1">
    <citation type="journal article" date="2020" name="Plant J.">
        <title>Transposons played a major role in the diversification between the closely related almond and peach genomes: results from the almond genome sequence.</title>
        <authorList>
            <person name="Alioto T."/>
            <person name="Alexiou K.G."/>
            <person name="Bardil A."/>
            <person name="Barteri F."/>
            <person name="Castanera R."/>
            <person name="Cruz F."/>
            <person name="Dhingra A."/>
            <person name="Duval H."/>
            <person name="Fernandez I Marti A."/>
            <person name="Frias L."/>
            <person name="Galan B."/>
            <person name="Garcia J.L."/>
            <person name="Howad W."/>
            <person name="Gomez-Garrido J."/>
            <person name="Gut M."/>
            <person name="Julca I."/>
            <person name="Morata J."/>
            <person name="Puigdomenech P."/>
            <person name="Ribeca P."/>
            <person name="Rubio Cabetas M.J."/>
            <person name="Vlasova A."/>
            <person name="Wirthensohn M."/>
            <person name="Garcia-Mas J."/>
            <person name="Gabaldon T."/>
            <person name="Casacuberta J.M."/>
            <person name="Arus P."/>
        </authorList>
    </citation>
    <scope>NUCLEOTIDE SEQUENCE [LARGE SCALE GENOMIC DNA]</scope>
    <source>
        <strain evidence="3">cv. Texas</strain>
    </source>
</reference>
<dbReference type="Gramene" id="VVA26076">
    <property type="protein sequence ID" value="VVA26076"/>
    <property type="gene ID" value="Prudul26B013735"/>
</dbReference>
<proteinExistence type="predicted"/>
<feature type="compositionally biased region" description="Basic and acidic residues" evidence="1">
    <location>
        <begin position="21"/>
        <end position="32"/>
    </location>
</feature>
<feature type="region of interest" description="Disordered" evidence="1">
    <location>
        <begin position="21"/>
        <end position="45"/>
    </location>
</feature>
<dbReference type="Proteomes" id="UP000327085">
    <property type="component" value="Chromosome 1"/>
</dbReference>
<accession>A0A5E4FDT4</accession>
<protein>
    <submittedName>
        <fullName evidence="2">Uncharacterized protein</fullName>
    </submittedName>
</protein>
<organism evidence="2 3">
    <name type="scientific">Prunus dulcis</name>
    <name type="common">Almond</name>
    <name type="synonym">Amygdalus dulcis</name>
    <dbReference type="NCBI Taxonomy" id="3755"/>
    <lineage>
        <taxon>Eukaryota</taxon>
        <taxon>Viridiplantae</taxon>
        <taxon>Streptophyta</taxon>
        <taxon>Embryophyta</taxon>
        <taxon>Tracheophyta</taxon>
        <taxon>Spermatophyta</taxon>
        <taxon>Magnoliopsida</taxon>
        <taxon>eudicotyledons</taxon>
        <taxon>Gunneridae</taxon>
        <taxon>Pentapetalae</taxon>
        <taxon>rosids</taxon>
        <taxon>fabids</taxon>
        <taxon>Rosales</taxon>
        <taxon>Rosaceae</taxon>
        <taxon>Amygdaloideae</taxon>
        <taxon>Amygdaleae</taxon>
        <taxon>Prunus</taxon>
    </lineage>
</organism>
<evidence type="ECO:0000313" key="3">
    <source>
        <dbReference type="Proteomes" id="UP000327085"/>
    </source>
</evidence>